<dbReference type="EMBL" id="JBFXLT010000023">
    <property type="protein sequence ID" value="KAL2816288.1"/>
    <property type="molecule type" value="Genomic_DNA"/>
</dbReference>
<organism evidence="3 4">
    <name type="scientific">Aspergillus granulosus</name>
    <dbReference type="NCBI Taxonomy" id="176169"/>
    <lineage>
        <taxon>Eukaryota</taxon>
        <taxon>Fungi</taxon>
        <taxon>Dikarya</taxon>
        <taxon>Ascomycota</taxon>
        <taxon>Pezizomycotina</taxon>
        <taxon>Eurotiomycetes</taxon>
        <taxon>Eurotiomycetidae</taxon>
        <taxon>Eurotiales</taxon>
        <taxon>Aspergillaceae</taxon>
        <taxon>Aspergillus</taxon>
        <taxon>Aspergillus subgen. Nidulantes</taxon>
    </lineage>
</organism>
<gene>
    <name evidence="3" type="ORF">BJX63DRAFT_142753</name>
</gene>
<dbReference type="Pfam" id="PF13193">
    <property type="entry name" value="AMP-binding_C"/>
    <property type="match status" value="1"/>
</dbReference>
<evidence type="ECO:0000259" key="2">
    <source>
        <dbReference type="Pfam" id="PF13193"/>
    </source>
</evidence>
<dbReference type="PANTHER" id="PTHR43201:SF28">
    <property type="entry name" value="ENZYME, PUTATIVE (AFU_ORTHOLOGUE AFUA_7G01530)-RELATED"/>
    <property type="match status" value="1"/>
</dbReference>
<dbReference type="Gene3D" id="3.40.50.12780">
    <property type="entry name" value="N-terminal domain of ligase-like"/>
    <property type="match status" value="1"/>
</dbReference>
<dbReference type="SUPFAM" id="SSF56801">
    <property type="entry name" value="Acetyl-CoA synthetase-like"/>
    <property type="match status" value="1"/>
</dbReference>
<dbReference type="CDD" id="cd05941">
    <property type="entry name" value="MCS"/>
    <property type="match status" value="1"/>
</dbReference>
<feature type="domain" description="AMP-binding enzyme C-terminal" evidence="2">
    <location>
        <begin position="506"/>
        <end position="590"/>
    </location>
</feature>
<dbReference type="InterPro" id="IPR045851">
    <property type="entry name" value="AMP-bd_C_sf"/>
</dbReference>
<name>A0ABR4HLD6_9EURO</name>
<evidence type="ECO:0008006" key="5">
    <source>
        <dbReference type="Google" id="ProtNLM"/>
    </source>
</evidence>
<protein>
    <recommendedName>
        <fullName evidence="5">AMP-binding enzyme</fullName>
    </recommendedName>
</protein>
<dbReference type="InterPro" id="IPR025110">
    <property type="entry name" value="AMP-bd_C"/>
</dbReference>
<evidence type="ECO:0000259" key="1">
    <source>
        <dbReference type="Pfam" id="PF00501"/>
    </source>
</evidence>
<reference evidence="3 4" key="1">
    <citation type="submission" date="2024-07" db="EMBL/GenBank/DDBJ databases">
        <title>Section-level genome sequencing and comparative genomics of Aspergillus sections Usti and Cavernicolus.</title>
        <authorList>
            <consortium name="Lawrence Berkeley National Laboratory"/>
            <person name="Nybo J.L."/>
            <person name="Vesth T.C."/>
            <person name="Theobald S."/>
            <person name="Frisvad J.C."/>
            <person name="Larsen T.O."/>
            <person name="Kjaerboelling I."/>
            <person name="Rothschild-Mancinelli K."/>
            <person name="Lyhne E.K."/>
            <person name="Kogle M.E."/>
            <person name="Barry K."/>
            <person name="Clum A."/>
            <person name="Na H."/>
            <person name="Ledsgaard L."/>
            <person name="Lin J."/>
            <person name="Lipzen A."/>
            <person name="Kuo A."/>
            <person name="Riley R."/>
            <person name="Mondo S."/>
            <person name="Labutti K."/>
            <person name="Haridas S."/>
            <person name="Pangalinan J."/>
            <person name="Salamov A.A."/>
            <person name="Simmons B.A."/>
            <person name="Magnuson J.K."/>
            <person name="Chen J."/>
            <person name="Drula E."/>
            <person name="Henrissat B."/>
            <person name="Wiebenga A."/>
            <person name="Lubbers R.J."/>
            <person name="Gomes A.C."/>
            <person name="Makela M.R."/>
            <person name="Stajich J."/>
            <person name="Grigoriev I.V."/>
            <person name="Mortensen U.H."/>
            <person name="De Vries R.P."/>
            <person name="Baker S.E."/>
            <person name="Andersen M.R."/>
        </authorList>
    </citation>
    <scope>NUCLEOTIDE SEQUENCE [LARGE SCALE GENOMIC DNA]</scope>
    <source>
        <strain evidence="3 4">CBS 588.65</strain>
    </source>
</reference>
<evidence type="ECO:0000313" key="4">
    <source>
        <dbReference type="Proteomes" id="UP001610334"/>
    </source>
</evidence>
<comment type="caution">
    <text evidence="3">The sequence shown here is derived from an EMBL/GenBank/DDBJ whole genome shotgun (WGS) entry which is preliminary data.</text>
</comment>
<dbReference type="InterPro" id="IPR000873">
    <property type="entry name" value="AMP-dep_synth/lig_dom"/>
</dbReference>
<evidence type="ECO:0000313" key="3">
    <source>
        <dbReference type="EMBL" id="KAL2816288.1"/>
    </source>
</evidence>
<sequence>MHQRTIFSAARRTYLFNRQTQPLYTCKSCKNRLFLRRSLTTLPNLPLFHALNSHDPANLAVVATAQRFTYGNLVADVVKAQDKLLQKAGNRRDALQGERIAFFSQNTYDWIVMLLAILATDAIAIPLNPSFPTSELKYIMDNSQAGMLVTTVKFLNKTEALLQEGLERSVVLDVWEKIMEPSTSVGPVQLNGLDGGHGGMMLYTSGTTNRPKGVLIPQSALAAQAASLIQAWKYTPQDRLLHFLPLHHIHGTVNALITPLVAGSSVELQWRFKPDEVWRRLAEPFLPEGDPKEKITFINAVPTMYHRLLDVFPSMTPDIQHAARTAISPEHLRLNVSGSASLPTPTKKAWEKLSKGNVLLERYGMTEVGMALSCGLDFADRVDASVGWPLPSVDVRLVDIDTNKVILPGEELDANGRPREGEIQLRGPTLFSKYWANEAATQESFVDSGDGKGPWFKTGDIATRRPVDASGKGTSGEWAKGPMYFIQGRQSVDIIKAGGEKISALEVERELLSLPQIKEAAVVGLPREKWGEKVVAIVVLNEVAATTGHKGYPWSAFDMRRALSTRLAKHKLPVEMKVLQGEIPRNAMGKVNKKQLIREVFQN</sequence>
<dbReference type="InterPro" id="IPR042099">
    <property type="entry name" value="ANL_N_sf"/>
</dbReference>
<feature type="domain" description="AMP-dependent synthetase/ligase" evidence="1">
    <location>
        <begin position="55"/>
        <end position="435"/>
    </location>
</feature>
<keyword evidence="4" id="KW-1185">Reference proteome</keyword>
<dbReference type="Pfam" id="PF00501">
    <property type="entry name" value="AMP-binding"/>
    <property type="match status" value="1"/>
</dbReference>
<dbReference type="Gene3D" id="3.30.300.30">
    <property type="match status" value="1"/>
</dbReference>
<dbReference type="Proteomes" id="UP001610334">
    <property type="component" value="Unassembled WGS sequence"/>
</dbReference>
<proteinExistence type="predicted"/>
<accession>A0ABR4HLD6</accession>
<dbReference type="PANTHER" id="PTHR43201">
    <property type="entry name" value="ACYL-COA SYNTHETASE"/>
    <property type="match status" value="1"/>
</dbReference>